<dbReference type="AlphaFoldDB" id="R5LXH6"/>
<dbReference type="EMBL" id="CAYU010000073">
    <property type="protein sequence ID" value="CCY77717.1"/>
    <property type="molecule type" value="Genomic_DNA"/>
</dbReference>
<organism evidence="1 2">
    <name type="scientific">Eshraghiella crossota CAG:259</name>
    <dbReference type="NCBI Taxonomy" id="1263062"/>
    <lineage>
        <taxon>Bacteria</taxon>
        <taxon>Bacillati</taxon>
        <taxon>Bacillota</taxon>
        <taxon>Clostridia</taxon>
        <taxon>Lachnospirales</taxon>
        <taxon>Lachnospiraceae</taxon>
        <taxon>Eshraghiella</taxon>
    </lineage>
</organism>
<evidence type="ECO:0000313" key="2">
    <source>
        <dbReference type="Proteomes" id="UP000018300"/>
    </source>
</evidence>
<protein>
    <submittedName>
        <fullName evidence="1">Uncharacterized protein</fullName>
    </submittedName>
</protein>
<reference evidence="1" key="1">
    <citation type="submission" date="2012-11" db="EMBL/GenBank/DDBJ databases">
        <title>Dependencies among metagenomic species, viruses, plasmids and units of genetic variation.</title>
        <authorList>
            <person name="Nielsen H.B."/>
            <person name="Almeida M."/>
            <person name="Juncker A.S."/>
            <person name="Rasmussen S."/>
            <person name="Li J."/>
            <person name="Sunagawa S."/>
            <person name="Plichta D."/>
            <person name="Gautier L."/>
            <person name="Le Chatelier E."/>
            <person name="Peletier E."/>
            <person name="Bonde I."/>
            <person name="Nielsen T."/>
            <person name="Manichanh C."/>
            <person name="Arumugam M."/>
            <person name="Batto J."/>
            <person name="Santos M.B.Q.D."/>
            <person name="Blom N."/>
            <person name="Borruel N."/>
            <person name="Burgdorf K.S."/>
            <person name="Boumezbeur F."/>
            <person name="Casellas F."/>
            <person name="Dore J."/>
            <person name="Guarner F."/>
            <person name="Hansen T."/>
            <person name="Hildebrand F."/>
            <person name="Kaas R.S."/>
            <person name="Kennedy S."/>
            <person name="Kristiansen K."/>
            <person name="Kultima J.R."/>
            <person name="Leonard P."/>
            <person name="Levenez F."/>
            <person name="Lund O."/>
            <person name="Moumen B."/>
            <person name="Le Paslier D."/>
            <person name="Pons N."/>
            <person name="Pedersen O."/>
            <person name="Prifti E."/>
            <person name="Qin J."/>
            <person name="Raes J."/>
            <person name="Tap J."/>
            <person name="Tims S."/>
            <person name="Ussery D.W."/>
            <person name="Yamada T."/>
            <person name="MetaHit consortium"/>
            <person name="Renault P."/>
            <person name="Sicheritz-Ponten T."/>
            <person name="Bork P."/>
            <person name="Wang J."/>
            <person name="Brunak S."/>
            <person name="Ehrlich S.D."/>
        </authorList>
    </citation>
    <scope>NUCLEOTIDE SEQUENCE [LARGE SCALE GENOMIC DNA]</scope>
</reference>
<evidence type="ECO:0000313" key="1">
    <source>
        <dbReference type="EMBL" id="CCY77717.1"/>
    </source>
</evidence>
<gene>
    <name evidence="1" type="ORF">BN569_00901</name>
</gene>
<name>R5LXH6_9FIRM</name>
<sequence>MSMILIKLDPNFDKSILNPNLGESKVWFDEMAEQLYNSKLEVEKKIRKGDTPNPEIKEMDEHFTAMTGLEMDSNRGFKFVLTEDGNYDIEKTPLHGYDSVYQYTSLSNVRYLLQSLFLISAETDSKKIPGK</sequence>
<accession>R5LXH6</accession>
<comment type="caution">
    <text evidence="1">The sequence shown here is derived from an EMBL/GenBank/DDBJ whole genome shotgun (WGS) entry which is preliminary data.</text>
</comment>
<dbReference type="Proteomes" id="UP000018300">
    <property type="component" value="Unassembled WGS sequence"/>
</dbReference>
<proteinExistence type="predicted"/>